<organism evidence="1 2">
    <name type="scientific">Algicella marina</name>
    <dbReference type="NCBI Taxonomy" id="2683284"/>
    <lineage>
        <taxon>Bacteria</taxon>
        <taxon>Pseudomonadati</taxon>
        <taxon>Pseudomonadota</taxon>
        <taxon>Alphaproteobacteria</taxon>
        <taxon>Rhodobacterales</taxon>
        <taxon>Paracoccaceae</taxon>
        <taxon>Algicella</taxon>
    </lineage>
</organism>
<gene>
    <name evidence="1" type="ORF">GO499_16795</name>
</gene>
<evidence type="ECO:0000313" key="1">
    <source>
        <dbReference type="EMBL" id="QHQ37473.1"/>
    </source>
</evidence>
<proteinExistence type="predicted"/>
<dbReference type="AlphaFoldDB" id="A0A6P1T6Z8"/>
<dbReference type="KEGG" id="amaq:GO499_16795"/>
<protein>
    <submittedName>
        <fullName evidence="1">AAA family ATPase</fullName>
    </submittedName>
</protein>
<dbReference type="PANTHER" id="PTHR37807:SF3">
    <property type="entry name" value="OS07G0160300 PROTEIN"/>
    <property type="match status" value="1"/>
</dbReference>
<dbReference type="PANTHER" id="PTHR37807">
    <property type="entry name" value="OS07G0160300 PROTEIN"/>
    <property type="match status" value="1"/>
</dbReference>
<accession>A0A6P1T6Z8</accession>
<dbReference type="Pfam" id="PF13671">
    <property type="entry name" value="AAA_33"/>
    <property type="match status" value="1"/>
</dbReference>
<dbReference type="Gene3D" id="3.40.50.300">
    <property type="entry name" value="P-loop containing nucleotide triphosphate hydrolases"/>
    <property type="match status" value="1"/>
</dbReference>
<sequence>MLIIFSGLPGSGKTTLARALADRLGAVYLRIDSIEAGINGAALGAPDLKDAGYRAACAMAEDNLALGRTVIADSVNPIELTREAYRNAATRAGKPFAEVEVVCSDRTEHRNRVEGRRPDLPGQRVPTWADVEQRHYIPWPDNPLRLDTAGETPEASLARLLLMLPHRTTPAREPQES</sequence>
<dbReference type="SUPFAM" id="SSF52540">
    <property type="entry name" value="P-loop containing nucleoside triphosphate hydrolases"/>
    <property type="match status" value="1"/>
</dbReference>
<dbReference type="Proteomes" id="UP000464495">
    <property type="component" value="Chromosome"/>
</dbReference>
<reference evidence="1 2" key="1">
    <citation type="submission" date="2019-12" db="EMBL/GenBank/DDBJ databases">
        <title>Complete genome sequence of Algicella marina strain 9Alg 56(T) isolated from the red alga Tichocarpus crinitus.</title>
        <authorList>
            <person name="Kim S.-G."/>
            <person name="Nedashkovskaya O.I."/>
        </authorList>
    </citation>
    <scope>NUCLEOTIDE SEQUENCE [LARGE SCALE GENOMIC DNA]</scope>
    <source>
        <strain evidence="1 2">9Alg 56</strain>
    </source>
</reference>
<keyword evidence="2" id="KW-1185">Reference proteome</keyword>
<dbReference type="EMBL" id="CP046620">
    <property type="protein sequence ID" value="QHQ37473.1"/>
    <property type="molecule type" value="Genomic_DNA"/>
</dbReference>
<dbReference type="InterPro" id="IPR027417">
    <property type="entry name" value="P-loop_NTPase"/>
</dbReference>
<evidence type="ECO:0000313" key="2">
    <source>
        <dbReference type="Proteomes" id="UP000464495"/>
    </source>
</evidence>
<name>A0A6P1T6Z8_9RHOB</name>